<dbReference type="Gene3D" id="3.40.50.1820">
    <property type="entry name" value="alpha/beta hydrolase"/>
    <property type="match status" value="1"/>
</dbReference>
<gene>
    <name evidence="1" type="ORF">PPSIR1_08222</name>
</gene>
<sequence length="349" mass="38581">MLRSDREEWGSWVCAFARNLAFLAILGVPILGGCASSSGAIEDGRVSATTLDSALEGRPMAYSVYTPPGWDGETPLPLVVFLHGGGDDETVLFEHAQITATFDEWIEAGVLDPFILVAPDGERGFWMNWHDGSHHYEDFVVDEVIAAMRADYPIAEGRENLHLMGISMGGAGTIYTTVHHIDRFASATVLSAPIFDTDRTMNFLNGGFMRRVPVERIFGPVGPEDRERVAASNPFEQLQSAADLHGTRLFLGVGRRDIPGLLPSNREFHRHLVEHDVPHHYAEYRGGHDWRSWSRLFPIALCLHTRAEACALADSRFLELERDGRVEDLARGFDVARPAPSSGDESASE</sequence>
<dbReference type="InterPro" id="IPR000801">
    <property type="entry name" value="Esterase-like"/>
</dbReference>
<comment type="caution">
    <text evidence="1">The sequence shown here is derived from an EMBL/GenBank/DDBJ whole genome shotgun (WGS) entry which is preliminary data.</text>
</comment>
<dbReference type="RefSeq" id="WP_006974959.1">
    <property type="nucleotide sequence ID" value="NZ_ABCS01000078.1"/>
</dbReference>
<organism evidence="1 2">
    <name type="scientific">Plesiocystis pacifica SIR-1</name>
    <dbReference type="NCBI Taxonomy" id="391625"/>
    <lineage>
        <taxon>Bacteria</taxon>
        <taxon>Pseudomonadati</taxon>
        <taxon>Myxococcota</taxon>
        <taxon>Polyangia</taxon>
        <taxon>Nannocystales</taxon>
        <taxon>Nannocystaceae</taxon>
        <taxon>Plesiocystis</taxon>
    </lineage>
</organism>
<dbReference type="GO" id="GO:0016798">
    <property type="term" value="F:hydrolase activity, acting on glycosyl bonds"/>
    <property type="evidence" value="ECO:0007669"/>
    <property type="project" value="UniProtKB-KW"/>
</dbReference>
<keyword evidence="1" id="KW-0624">Polysaccharide degradation</keyword>
<keyword evidence="1" id="KW-0858">Xylan degradation</keyword>
<dbReference type="SUPFAM" id="SSF53474">
    <property type="entry name" value="alpha/beta-Hydrolases"/>
    <property type="match status" value="1"/>
</dbReference>
<dbReference type="InterPro" id="IPR050583">
    <property type="entry name" value="Mycobacterial_A85_antigen"/>
</dbReference>
<protein>
    <submittedName>
        <fullName evidence="1">Endo-1,4-beta-xylanase Z</fullName>
    </submittedName>
</protein>
<dbReference type="ESTHER" id="9delt-a6ge19">
    <property type="family name" value="A85-Feruloyl-Esterase"/>
</dbReference>
<name>A6GE19_9BACT</name>
<dbReference type="PANTHER" id="PTHR48098">
    <property type="entry name" value="ENTEROCHELIN ESTERASE-RELATED"/>
    <property type="match status" value="1"/>
</dbReference>
<dbReference type="Pfam" id="PF00756">
    <property type="entry name" value="Esterase"/>
    <property type="match status" value="1"/>
</dbReference>
<keyword evidence="2" id="KW-1185">Reference proteome</keyword>
<dbReference type="OrthoDB" id="9764953at2"/>
<dbReference type="InterPro" id="IPR029058">
    <property type="entry name" value="AB_hydrolase_fold"/>
</dbReference>
<dbReference type="EMBL" id="ABCS01000078">
    <property type="protein sequence ID" value="EDM75885.1"/>
    <property type="molecule type" value="Genomic_DNA"/>
</dbReference>
<dbReference type="PANTHER" id="PTHR48098:SF1">
    <property type="entry name" value="DIACYLGLYCEROL ACYLTRANSFERASE_MYCOLYLTRANSFERASE AG85A"/>
    <property type="match status" value="1"/>
</dbReference>
<keyword evidence="1" id="KW-0119">Carbohydrate metabolism</keyword>
<reference evidence="1 2" key="1">
    <citation type="submission" date="2007-06" db="EMBL/GenBank/DDBJ databases">
        <authorList>
            <person name="Shimkets L."/>
            <person name="Ferriera S."/>
            <person name="Johnson J."/>
            <person name="Kravitz S."/>
            <person name="Beeson K."/>
            <person name="Sutton G."/>
            <person name="Rogers Y.-H."/>
            <person name="Friedman R."/>
            <person name="Frazier M."/>
            <person name="Venter J.C."/>
        </authorList>
    </citation>
    <scope>NUCLEOTIDE SEQUENCE [LARGE SCALE GENOMIC DNA]</scope>
    <source>
        <strain evidence="1 2">SIR-1</strain>
    </source>
</reference>
<keyword evidence="1" id="KW-0326">Glycosidase</keyword>
<accession>A6GE19</accession>
<dbReference type="PROSITE" id="PS51257">
    <property type="entry name" value="PROKAR_LIPOPROTEIN"/>
    <property type="match status" value="1"/>
</dbReference>
<keyword evidence="1" id="KW-0378">Hydrolase</keyword>
<evidence type="ECO:0000313" key="1">
    <source>
        <dbReference type="EMBL" id="EDM75885.1"/>
    </source>
</evidence>
<proteinExistence type="predicted"/>
<dbReference type="AlphaFoldDB" id="A6GE19"/>
<dbReference type="eggNOG" id="COG0627">
    <property type="taxonomic scope" value="Bacteria"/>
</dbReference>
<dbReference type="Proteomes" id="UP000005801">
    <property type="component" value="Unassembled WGS sequence"/>
</dbReference>
<evidence type="ECO:0000313" key="2">
    <source>
        <dbReference type="Proteomes" id="UP000005801"/>
    </source>
</evidence>
<dbReference type="STRING" id="391625.PPSIR1_08222"/>
<dbReference type="GO" id="GO:0045493">
    <property type="term" value="P:xylan catabolic process"/>
    <property type="evidence" value="ECO:0007669"/>
    <property type="project" value="UniProtKB-KW"/>
</dbReference>